<keyword evidence="4" id="KW-1185">Reference proteome</keyword>
<gene>
    <name evidence="3" type="ORF">IHQ68_17875</name>
</gene>
<protein>
    <submittedName>
        <fullName evidence="3">Tyrosine-type recombinase/integrase</fullName>
    </submittedName>
</protein>
<sequence>MARASYILKKDGRFWLQKRFAAKAGFAGLRPTHLRLCLRTGDYRTAVDRMLRLMFEVQAYETCPDLAAEERMLLVELERYVDDGVPRTIEELLQRSLTEIFGRRHIDAARMRSHPTSSEFWTRWMLFIDQTVKGEARAPLAESRAYERGRADALTATTIGGAIPPSFTQIAPSSLPSRIAPPLASVAAVPERPTGIEAQRGLEPEIRLNTVGECRAAYLDFLAKNRGNRRADEDVGIILTFMIDLIGDKDIAALVPADLLKLEEALPEIPDRNGIPRSSCSSLHDRWLYSKTNDRKNLKPLSVTRIKVYQTALNAFVDWLRVRGLTNVNYRLSLITADNLDPAERDAWKDDEIIQLFSMPLFTGCQSSKNIWIPGEYFVQNALYWSYILIFTLGLRPSEIAKLELRHIVFENGVYYIHLLNKKRKTFGDTPTKLKSKSAERKMPIPHLLVDLGLIDRLEELREREERFLFPEINLTKKTTSGRIMYGHYFSRSWQYIKKHFDRSEENLTLYGGRHTRAGWYDELGTPARLRDRLMGHSRRTVADGYGPIDVTDAESAILASKMTPVQSKISEILIEAKLKSWDGQLKIVPTWRSCSRSE</sequence>
<evidence type="ECO:0000259" key="2">
    <source>
        <dbReference type="PROSITE" id="PS51898"/>
    </source>
</evidence>
<dbReference type="EMBL" id="JADBEO010000053">
    <property type="protein sequence ID" value="MDR4308491.1"/>
    <property type="molecule type" value="Genomic_DNA"/>
</dbReference>
<organism evidence="3 4">
    <name type="scientific">Chelatococcus sambhunathii</name>
    <dbReference type="NCBI Taxonomy" id="363953"/>
    <lineage>
        <taxon>Bacteria</taxon>
        <taxon>Pseudomonadati</taxon>
        <taxon>Pseudomonadota</taxon>
        <taxon>Alphaproteobacteria</taxon>
        <taxon>Hyphomicrobiales</taxon>
        <taxon>Chelatococcaceae</taxon>
        <taxon>Chelatococcus</taxon>
    </lineage>
</organism>
<reference evidence="3" key="1">
    <citation type="submission" date="2020-10" db="EMBL/GenBank/DDBJ databases">
        <authorList>
            <person name="Abbas A."/>
            <person name="Razzaq R."/>
            <person name="Waqas M."/>
            <person name="Abbas N."/>
            <person name="Nielsen T.K."/>
            <person name="Hansen L.H."/>
            <person name="Hussain S."/>
            <person name="Shahid M."/>
        </authorList>
    </citation>
    <scope>NUCLEOTIDE SEQUENCE</scope>
    <source>
        <strain evidence="3">S14</strain>
    </source>
</reference>
<dbReference type="InterPro" id="IPR002104">
    <property type="entry name" value="Integrase_catalytic"/>
</dbReference>
<keyword evidence="1" id="KW-0233">DNA recombination</keyword>
<dbReference type="Gene3D" id="1.10.443.10">
    <property type="entry name" value="Intergrase catalytic core"/>
    <property type="match status" value="1"/>
</dbReference>
<evidence type="ECO:0000256" key="1">
    <source>
        <dbReference type="ARBA" id="ARBA00023172"/>
    </source>
</evidence>
<dbReference type="PROSITE" id="PS51898">
    <property type="entry name" value="TYR_RECOMBINASE"/>
    <property type="match status" value="1"/>
</dbReference>
<name>A0ABU1DK48_9HYPH</name>
<dbReference type="InterPro" id="IPR013762">
    <property type="entry name" value="Integrase-like_cat_sf"/>
</dbReference>
<dbReference type="SUPFAM" id="SSF56349">
    <property type="entry name" value="DNA breaking-rejoining enzymes"/>
    <property type="match status" value="1"/>
</dbReference>
<accession>A0ABU1DK48</accession>
<dbReference type="RefSeq" id="WP_309394283.1">
    <property type="nucleotide sequence ID" value="NZ_JADBEO010000053.1"/>
</dbReference>
<evidence type="ECO:0000313" key="4">
    <source>
        <dbReference type="Proteomes" id="UP001181622"/>
    </source>
</evidence>
<comment type="caution">
    <text evidence="3">The sequence shown here is derived from an EMBL/GenBank/DDBJ whole genome shotgun (WGS) entry which is preliminary data.</text>
</comment>
<proteinExistence type="predicted"/>
<dbReference type="Proteomes" id="UP001181622">
    <property type="component" value="Unassembled WGS sequence"/>
</dbReference>
<evidence type="ECO:0000313" key="3">
    <source>
        <dbReference type="EMBL" id="MDR4308491.1"/>
    </source>
</evidence>
<dbReference type="InterPro" id="IPR011010">
    <property type="entry name" value="DNA_brk_join_enz"/>
</dbReference>
<feature type="domain" description="Tyr recombinase" evidence="2">
    <location>
        <begin position="343"/>
        <end position="561"/>
    </location>
</feature>